<dbReference type="AlphaFoldDB" id="A0A256FCY3"/>
<dbReference type="EMBL" id="NNRK01000029">
    <property type="protein sequence ID" value="OYR12732.1"/>
    <property type="molecule type" value="Genomic_DNA"/>
</dbReference>
<dbReference type="Proteomes" id="UP000216345">
    <property type="component" value="Unassembled WGS sequence"/>
</dbReference>
<gene>
    <name evidence="2" type="ORF">CEV32_0906</name>
</gene>
<feature type="region of interest" description="Disordered" evidence="1">
    <location>
        <begin position="1"/>
        <end position="29"/>
    </location>
</feature>
<evidence type="ECO:0008006" key="4">
    <source>
        <dbReference type="Google" id="ProtNLM"/>
    </source>
</evidence>
<evidence type="ECO:0000313" key="3">
    <source>
        <dbReference type="Proteomes" id="UP000216345"/>
    </source>
</evidence>
<name>A0A256FCY3_9HYPH</name>
<dbReference type="Pfam" id="PF13770">
    <property type="entry name" value="DUF4169"/>
    <property type="match status" value="1"/>
</dbReference>
<reference evidence="2 3" key="1">
    <citation type="submission" date="2017-07" db="EMBL/GenBank/DDBJ databases">
        <title>Phylogenetic study on the rhizospheric bacterium Ochrobactrum sp. A44.</title>
        <authorList>
            <person name="Krzyzanowska D.M."/>
            <person name="Ossowicki A."/>
            <person name="Rajewska M."/>
            <person name="Maciag T."/>
            <person name="Kaczynski Z."/>
            <person name="Czerwicka M."/>
            <person name="Jafra S."/>
        </authorList>
    </citation>
    <scope>NUCLEOTIDE SEQUENCE [LARGE SCALE GENOMIC DNA]</scope>
    <source>
        <strain evidence="2 3">PR17</strain>
    </source>
</reference>
<evidence type="ECO:0000313" key="2">
    <source>
        <dbReference type="EMBL" id="OYR12732.1"/>
    </source>
</evidence>
<evidence type="ECO:0000256" key="1">
    <source>
        <dbReference type="SAM" id="MobiDB-lite"/>
    </source>
</evidence>
<protein>
    <recommendedName>
        <fullName evidence="4">DUF4169 family protein</fullName>
    </recommendedName>
</protein>
<proteinExistence type="predicted"/>
<dbReference type="InterPro" id="IPR025227">
    <property type="entry name" value="DUF4169"/>
</dbReference>
<sequence>MSEIINLRQFKKNKTRASREKQAEQNRVLFGRTRAEKDFTREEARKAENFLANNKLDSHDKPDNNT</sequence>
<dbReference type="RefSeq" id="WP_094577624.1">
    <property type="nucleotide sequence ID" value="NZ_JBHEEL010000004.1"/>
</dbReference>
<dbReference type="OrthoDB" id="7173889at2"/>
<organism evidence="2 3">
    <name type="scientific">Brucella rhizosphaerae</name>
    <dbReference type="NCBI Taxonomy" id="571254"/>
    <lineage>
        <taxon>Bacteria</taxon>
        <taxon>Pseudomonadati</taxon>
        <taxon>Pseudomonadota</taxon>
        <taxon>Alphaproteobacteria</taxon>
        <taxon>Hyphomicrobiales</taxon>
        <taxon>Brucellaceae</taxon>
        <taxon>Brucella/Ochrobactrum group</taxon>
        <taxon>Brucella</taxon>
    </lineage>
</organism>
<accession>A0A256FCY3</accession>
<keyword evidence="3" id="KW-1185">Reference proteome</keyword>
<comment type="caution">
    <text evidence="2">The sequence shown here is derived from an EMBL/GenBank/DDBJ whole genome shotgun (WGS) entry which is preliminary data.</text>
</comment>